<evidence type="ECO:0000313" key="1">
    <source>
        <dbReference type="EMBL" id="MFL9923899.1"/>
    </source>
</evidence>
<protein>
    <submittedName>
        <fullName evidence="1">Pyridoxamine 5'-phosphate oxidase family protein</fullName>
    </submittedName>
</protein>
<gene>
    <name evidence="1" type="ORF">PQR62_06480</name>
</gene>
<dbReference type="PANTHER" id="PTHR42815:SF2">
    <property type="entry name" value="FAD-BINDING, PUTATIVE (AFU_ORTHOLOGUE AFUA_6G07600)-RELATED"/>
    <property type="match status" value="1"/>
</dbReference>
<dbReference type="Proteomes" id="UP001629246">
    <property type="component" value="Unassembled WGS sequence"/>
</dbReference>
<keyword evidence="2" id="KW-1185">Reference proteome</keyword>
<evidence type="ECO:0000313" key="2">
    <source>
        <dbReference type="Proteomes" id="UP001629246"/>
    </source>
</evidence>
<name>A0ABW9A6P7_9BURK</name>
<dbReference type="EMBL" id="JAQQFM010000003">
    <property type="protein sequence ID" value="MFL9923899.1"/>
    <property type="molecule type" value="Genomic_DNA"/>
</dbReference>
<dbReference type="RefSeq" id="WP_408156003.1">
    <property type="nucleotide sequence ID" value="NZ_JAQQFM010000003.1"/>
</dbReference>
<reference evidence="1 2" key="1">
    <citation type="journal article" date="2024" name="Chem. Sci.">
        <title>Discovery of megapolipeptins by genome mining of a Burkholderiales bacteria collection.</title>
        <authorList>
            <person name="Paulo B.S."/>
            <person name="Recchia M.J.J."/>
            <person name="Lee S."/>
            <person name="Fergusson C.H."/>
            <person name="Romanowski S.B."/>
            <person name="Hernandez A."/>
            <person name="Krull N."/>
            <person name="Liu D.Y."/>
            <person name="Cavanagh H."/>
            <person name="Bos A."/>
            <person name="Gray C.A."/>
            <person name="Murphy B.T."/>
            <person name="Linington R.G."/>
            <person name="Eustaquio A.S."/>
        </authorList>
    </citation>
    <scope>NUCLEOTIDE SEQUENCE [LARGE SCALE GENOMIC DNA]</scope>
    <source>
        <strain evidence="1 2">RL21-008-BIB-A</strain>
    </source>
</reference>
<dbReference type="InterPro" id="IPR012349">
    <property type="entry name" value="Split_barrel_FMN-bd"/>
</dbReference>
<comment type="caution">
    <text evidence="1">The sequence shown here is derived from an EMBL/GenBank/DDBJ whole genome shotgun (WGS) entry which is preliminary data.</text>
</comment>
<sequence>MKEFNFSGAGQGAPDAAFHHGEMAAQERAGMREKMAGIGPKVIRNFMPEQHREFFAQLPFIVVGTQDAVGLPQASILVGNPGFVTSPDERRLQIHAAPLPGDPAAVNFHAGAPVGLLGIEPHTRRRNRANGVIGATDGQAMEIDILQSFGNCPKYIQARVAAPARPADYPAPVIEAGLLNAAMRALIAKADTFFIATAVNSETQGRHGADVSHRGGKPGFVRLGKDAQGADTLTVPDFIGNSFFNTIGNLLVHPYAGLLFPDFERGDLLYLAVHAEIIWEGEEVATYAGAQRLLRLTLRHARLTPAALPLRWGPAEQSPFLNATGGWH</sequence>
<dbReference type="Gene3D" id="2.30.110.10">
    <property type="entry name" value="Electron Transport, Fmn-binding Protein, Chain A"/>
    <property type="match status" value="1"/>
</dbReference>
<dbReference type="PANTHER" id="PTHR42815">
    <property type="entry name" value="FAD-BINDING, PUTATIVE (AFU_ORTHOLOGUE AFUA_6G07600)-RELATED"/>
    <property type="match status" value="1"/>
</dbReference>
<accession>A0ABW9A6P7</accession>
<organism evidence="1 2">
    <name type="scientific">Herbaspirillum lusitanum</name>
    <dbReference type="NCBI Taxonomy" id="213312"/>
    <lineage>
        <taxon>Bacteria</taxon>
        <taxon>Pseudomonadati</taxon>
        <taxon>Pseudomonadota</taxon>
        <taxon>Betaproteobacteria</taxon>
        <taxon>Burkholderiales</taxon>
        <taxon>Oxalobacteraceae</taxon>
        <taxon>Herbaspirillum</taxon>
    </lineage>
</organism>
<proteinExistence type="predicted"/>